<keyword evidence="5" id="KW-0472">Membrane</keyword>
<dbReference type="Pfam" id="PF23106">
    <property type="entry name" value="EGF_Teneurin"/>
    <property type="match status" value="1"/>
</dbReference>
<feature type="chain" id="PRO_5010284452" evidence="6">
    <location>
        <begin position="23"/>
        <end position="1580"/>
    </location>
</feature>
<dbReference type="PROSITE" id="PS00022">
    <property type="entry name" value="EGF_1"/>
    <property type="match status" value="1"/>
</dbReference>
<feature type="compositionally biased region" description="Low complexity" evidence="4">
    <location>
        <begin position="1106"/>
        <end position="1122"/>
    </location>
</feature>
<evidence type="ECO:0000256" key="6">
    <source>
        <dbReference type="SAM" id="SignalP"/>
    </source>
</evidence>
<feature type="region of interest" description="Disordered" evidence="4">
    <location>
        <begin position="1561"/>
        <end position="1580"/>
    </location>
</feature>
<evidence type="ECO:0000256" key="2">
    <source>
        <dbReference type="ARBA" id="ARBA00023157"/>
    </source>
</evidence>
<keyword evidence="1 6" id="KW-0732">Signal</keyword>
<evidence type="ECO:0000256" key="5">
    <source>
        <dbReference type="SAM" id="Phobius"/>
    </source>
</evidence>
<feature type="region of interest" description="Disordered" evidence="4">
    <location>
        <begin position="1378"/>
        <end position="1408"/>
    </location>
</feature>
<accession>A0A1S3HI20</accession>
<dbReference type="InterPro" id="IPR000742">
    <property type="entry name" value="EGF"/>
</dbReference>
<dbReference type="PROSITE" id="PS51233">
    <property type="entry name" value="VWFD"/>
    <property type="match status" value="1"/>
</dbReference>
<feature type="region of interest" description="Disordered" evidence="4">
    <location>
        <begin position="1501"/>
        <end position="1535"/>
    </location>
</feature>
<evidence type="ECO:0000256" key="3">
    <source>
        <dbReference type="PROSITE-ProRule" id="PRU00076"/>
    </source>
</evidence>
<evidence type="ECO:0000256" key="4">
    <source>
        <dbReference type="SAM" id="MobiDB-lite"/>
    </source>
</evidence>
<dbReference type="Proteomes" id="UP000085678">
    <property type="component" value="Unplaced"/>
</dbReference>
<keyword evidence="9" id="KW-1185">Reference proteome</keyword>
<dbReference type="GO" id="GO:0005576">
    <property type="term" value="C:extracellular region"/>
    <property type="evidence" value="ECO:0007669"/>
    <property type="project" value="TreeGrafter"/>
</dbReference>
<feature type="transmembrane region" description="Helical" evidence="5">
    <location>
        <begin position="1417"/>
        <end position="1441"/>
    </location>
</feature>
<feature type="disulfide bond" evidence="3">
    <location>
        <begin position="835"/>
        <end position="844"/>
    </location>
</feature>
<sequence length="1580" mass="172175">MEPKWYMLFCLLVICGGLPVIATDPCEAGNHVVRRDEWQRSVGHVKQSGDIAICDRYIDEGWYRFISPAGNDMPTTCPNFPNRCGTTWPIWLDGNLPATNTEIQATACLYSIFDCCEKSYDIKVKNCNDEFNVYYLVKTTGCSEAYCVGTETPCPDDQSSPTGFTPGCTGDFPRITIVPTLDWTIGTRTRNGLQFNEIQFRCHPDFSEIAADKQADLVFDVNWYMDEDLVHTHQVPLADLPAILQESDWEDEKRLNVKVSCEVRARFGQNGAVGTKLRSQTFYAGIEVVTDTPLHVSEGDLDATLLEIRPTLPVLCTPFPDFDLNCNEKYLIVEVKIPNVPDRTGQCKGVPVSTTRELVKELEGMPCGVQIPVTTSMDDWNQATTYPLHVKAVLDGKYDGDHIAAVKLGTANDFFWHPIWTNYLHPDILVHVIDEDAELAGVHCYSHNDPHMLSFSGIHYECQLPGEFILYRHKTLPIQVNTFFTKCGGATCNCGVAVKSGGDVFVVDSCDQTGRDVYFKGNHRSRLRMGMIGCDEETMRVERLVGIGYKVYLPTGGYVLISLHDYGEIYLANVDIYAGTLDYANTEGLCGDFTGPRRGNLRRRDGVFHNLNTENPPNTFSESWKIPMGSSESLYNGDGSTRYARHPYCSCENEGDTFDPESRLSCGFNQKVSDCIDSIKDITRQQYQNCRRRRDLSGTDRIMETRIFVEDSPPNETATWTNGWTEDVARAYCSDEILGGALGNTSAALSNLKPENYVEECVLDIKITGDTHFTKATKEAFRMSMEVELEKNSTLWIFDNETGRAFLPESIAAGLCPNQCSGNGICSKSNGTCSCEDGYYGADCSMDKNVQITCFEMPDNGLCDESSRPCRETPVYCSMFIQDLRIKCMFTVYKVTFSGVTTTSSQTESDAEFVHIQEVMCSLPNAHSRKKRTISPGSTEVVLAEGYKVSVSNNGLNYSEPRYILVYDSKCVDCNSTTNCTLKNGTCIIDGVCYSSGEVNPSNACQTCDPTHNVSGWLTQGSSCVIDGECYTNGAQRAGAACEVCDVNTNSYQWTLQSDKCKVNGTCYETCERDSENSSLICHPDTNSLAWTSVEDAGSCALFESKSTGDLSSSSTHAYGSSTVQDRGTSTTSTSIIFLSTQPSSLTTASEANSQLFSTRYTPGEASSTNSPEDYSSTVLTSSEWSSTMSFDSTSITIAAQFSSNAPVAYASISTVSSVLSSTNEPETHSYKSTTSVTASSLIVQVASVGTSAASAGSSSTSLPVTHASTATTVQEVSSTIPLPEAHSSNPVGSVLPEKSTHLPMTHGSVSTSIFAETSRNLPVTRVSATETAISPSSSLSLLDAHESTATIELSSNRMHMGPGSSVTSFTSTETVTPSSVPVSYTPPVTAPTSSPTGTTKGLRPPTNAGQLSSSTLVVIGVMVALSVVCVCVIIGAYIYIVKIKRGKSARYYAPSSSVGGKGEMGENRPVSVNSNTLNVHVGDSLADMKPLHYSQIFESREITETSNSDSRPMSGRSHHSAWDAPPNEETRNNGSLAYSMEPVTEFHVIPDPVTTALPPLSFRPKFPTSGPGRNQFPNY</sequence>
<comment type="caution">
    <text evidence="3">Lacks conserved residue(s) required for the propagation of feature annotation.</text>
</comment>
<dbReference type="GO" id="GO:0009986">
    <property type="term" value="C:cell surface"/>
    <property type="evidence" value="ECO:0007669"/>
    <property type="project" value="TreeGrafter"/>
</dbReference>
<dbReference type="Pfam" id="PF26129">
    <property type="entry name" value="Vwde"/>
    <property type="match status" value="1"/>
</dbReference>
<dbReference type="STRING" id="7574.A0A1S3HI20"/>
<dbReference type="RefSeq" id="XP_013385755.1">
    <property type="nucleotide sequence ID" value="XM_013530301.2"/>
</dbReference>
<dbReference type="GeneID" id="106155441"/>
<reference evidence="10" key="1">
    <citation type="submission" date="2025-08" db="UniProtKB">
        <authorList>
            <consortium name="RefSeq"/>
        </authorList>
    </citation>
    <scope>IDENTIFICATION</scope>
    <source>
        <tissue evidence="10">Gonads</tissue>
    </source>
</reference>
<dbReference type="Gene3D" id="2.60.120.260">
    <property type="entry name" value="Galactose-binding domain-like"/>
    <property type="match status" value="1"/>
</dbReference>
<dbReference type="GO" id="GO:0005102">
    <property type="term" value="F:signaling receptor binding"/>
    <property type="evidence" value="ECO:0007669"/>
    <property type="project" value="TreeGrafter"/>
</dbReference>
<keyword evidence="2 3" id="KW-1015">Disulfide bond</keyword>
<evidence type="ECO:0000313" key="10">
    <source>
        <dbReference type="RefSeq" id="XP_013385755.1"/>
    </source>
</evidence>
<dbReference type="PROSITE" id="PS50026">
    <property type="entry name" value="EGF_3"/>
    <property type="match status" value="1"/>
</dbReference>
<dbReference type="PANTHER" id="PTHR14949:SF54">
    <property type="entry name" value="VWFD DOMAIN-CONTAINING PROTEIN"/>
    <property type="match status" value="1"/>
</dbReference>
<dbReference type="InterPro" id="IPR001846">
    <property type="entry name" value="VWF_type-D"/>
</dbReference>
<feature type="region of interest" description="Disordered" evidence="4">
    <location>
        <begin position="1106"/>
        <end position="1129"/>
    </location>
</feature>
<dbReference type="PANTHER" id="PTHR14949">
    <property type="entry name" value="EGF-LIKE-DOMAIN, MULTIPLE 7, 8"/>
    <property type="match status" value="1"/>
</dbReference>
<dbReference type="InterPro" id="IPR050969">
    <property type="entry name" value="Dev_Signal_Modulators"/>
</dbReference>
<dbReference type="InterPro" id="IPR058727">
    <property type="entry name" value="Helical_Vwde"/>
</dbReference>
<evidence type="ECO:0000256" key="1">
    <source>
        <dbReference type="ARBA" id="ARBA00022729"/>
    </source>
</evidence>
<dbReference type="Pfam" id="PF23283">
    <property type="entry name" value="D8C_UMOD"/>
    <property type="match status" value="1"/>
</dbReference>
<dbReference type="InParanoid" id="A0A1S3HI20"/>
<feature type="disulfide bond" evidence="3">
    <location>
        <begin position="816"/>
        <end position="826"/>
    </location>
</feature>
<feature type="compositionally biased region" description="Low complexity" evidence="4">
    <location>
        <begin position="1378"/>
        <end position="1400"/>
    </location>
</feature>
<organism evidence="9 10">
    <name type="scientific">Lingula anatina</name>
    <name type="common">Brachiopod</name>
    <name type="synonym">Lingula unguis</name>
    <dbReference type="NCBI Taxonomy" id="7574"/>
    <lineage>
        <taxon>Eukaryota</taxon>
        <taxon>Metazoa</taxon>
        <taxon>Spiralia</taxon>
        <taxon>Lophotrochozoa</taxon>
        <taxon>Brachiopoda</taxon>
        <taxon>Linguliformea</taxon>
        <taxon>Lingulata</taxon>
        <taxon>Lingulida</taxon>
        <taxon>Linguloidea</taxon>
        <taxon>Lingulidae</taxon>
        <taxon>Lingula</taxon>
    </lineage>
</organism>
<proteinExistence type="predicted"/>
<keyword evidence="3" id="KW-0245">EGF-like domain</keyword>
<feature type="domain" description="VWFD" evidence="8">
    <location>
        <begin position="442"/>
        <end position="632"/>
    </location>
</feature>
<name>A0A1S3HI20_LINAN</name>
<dbReference type="KEGG" id="lak:106155441"/>
<protein>
    <submittedName>
        <fullName evidence="10">von Willebrand factor D and EGF domain-containing protein</fullName>
    </submittedName>
</protein>
<dbReference type="PROSITE" id="PS01186">
    <property type="entry name" value="EGF_2"/>
    <property type="match status" value="1"/>
</dbReference>
<evidence type="ECO:0000259" key="7">
    <source>
        <dbReference type="PROSITE" id="PS50026"/>
    </source>
</evidence>
<keyword evidence="5" id="KW-1133">Transmembrane helix</keyword>
<feature type="signal peptide" evidence="6">
    <location>
        <begin position="1"/>
        <end position="22"/>
    </location>
</feature>
<keyword evidence="5" id="KW-0812">Transmembrane</keyword>
<evidence type="ECO:0000313" key="9">
    <source>
        <dbReference type="Proteomes" id="UP000085678"/>
    </source>
</evidence>
<gene>
    <name evidence="10" type="primary">LOC106155441</name>
</gene>
<feature type="domain" description="EGF-like" evidence="7">
    <location>
        <begin position="812"/>
        <end position="845"/>
    </location>
</feature>
<dbReference type="OrthoDB" id="10001041at2759"/>
<evidence type="ECO:0000259" key="8">
    <source>
        <dbReference type="PROSITE" id="PS51233"/>
    </source>
</evidence>
<dbReference type="InterPro" id="IPR057774">
    <property type="entry name" value="D8C_UMOD/GP2/OIT3-like"/>
</dbReference>